<comment type="caution">
    <text evidence="12">Lacks conserved residue(s) required for the propagation of feature annotation.</text>
</comment>
<dbReference type="AlphaFoldDB" id="A0A1B1C674"/>
<keyword evidence="6 12" id="KW-0547">Nucleotide-binding</keyword>
<dbReference type="InterPro" id="IPR006195">
    <property type="entry name" value="aa-tRNA-synth_II"/>
</dbReference>
<name>A0A1B1C674_RHILE</name>
<evidence type="ECO:0000256" key="5">
    <source>
        <dbReference type="ARBA" id="ARBA00022598"/>
    </source>
</evidence>
<evidence type="ECO:0000256" key="1">
    <source>
        <dbReference type="ARBA" id="ARBA00004496"/>
    </source>
</evidence>
<dbReference type="EC" id="6.1.1.11" evidence="12"/>
<feature type="binding site" evidence="13">
    <location>
        <position position="231"/>
    </location>
    <ligand>
        <name>L-serine</name>
        <dbReference type="ChEBI" id="CHEBI:33384"/>
    </ligand>
</feature>
<dbReference type="GO" id="GO:0016260">
    <property type="term" value="P:selenocysteine biosynthetic process"/>
    <property type="evidence" value="ECO:0007669"/>
    <property type="project" value="UniProtKB-UniRule"/>
</dbReference>
<comment type="function">
    <text evidence="12">Catalyzes the attachment of serine to tRNA(Ser). Is also able to aminoacylate tRNA(Sec) with serine, to form the misacylated tRNA L-seryl-tRNA(Sec), which will be further converted into selenocysteinyl-tRNA(Sec).</text>
</comment>
<dbReference type="SUPFAM" id="SSF46589">
    <property type="entry name" value="tRNA-binding arm"/>
    <property type="match status" value="1"/>
</dbReference>
<dbReference type="RefSeq" id="WP_065279726.1">
    <property type="nucleotide sequence ID" value="NZ_CP016286.1"/>
</dbReference>
<dbReference type="OrthoDB" id="9804647at2"/>
<comment type="similarity">
    <text evidence="3 12">Belongs to the class-II aminoacyl-tRNA synthetase family. Type-1 seryl-tRNA synthetase subfamily.</text>
</comment>
<dbReference type="PANTHER" id="PTHR43697:SF1">
    <property type="entry name" value="SERINE--TRNA LIGASE"/>
    <property type="match status" value="1"/>
</dbReference>
<dbReference type="GO" id="GO:0006434">
    <property type="term" value="P:seryl-tRNA aminoacylation"/>
    <property type="evidence" value="ECO:0007669"/>
    <property type="project" value="UniProtKB-UniRule"/>
</dbReference>
<dbReference type="PROSITE" id="PS50862">
    <property type="entry name" value="AA_TRNA_LIGASE_II"/>
    <property type="match status" value="1"/>
</dbReference>
<dbReference type="GO" id="GO:0005737">
    <property type="term" value="C:cytoplasm"/>
    <property type="evidence" value="ECO:0007669"/>
    <property type="project" value="UniProtKB-SubCell"/>
</dbReference>
<keyword evidence="9 12" id="KW-0030">Aminoacyl-tRNA synthetase</keyword>
<dbReference type="InterPro" id="IPR002317">
    <property type="entry name" value="Ser-tRNA-ligase_type_1"/>
</dbReference>
<dbReference type="PRINTS" id="PR00981">
    <property type="entry name" value="TRNASYNTHSER"/>
</dbReference>
<dbReference type="InterPro" id="IPR033729">
    <property type="entry name" value="SerRS_core"/>
</dbReference>
<dbReference type="EMBL" id="CP016286">
    <property type="protein sequence ID" value="ANP85273.1"/>
    <property type="molecule type" value="Genomic_DNA"/>
</dbReference>
<gene>
    <name evidence="12" type="primary">serS</name>
    <name evidence="16" type="ORF">BA011_05690</name>
</gene>
<accession>A0A1B1C674</accession>
<dbReference type="GO" id="GO:0004828">
    <property type="term" value="F:serine-tRNA ligase activity"/>
    <property type="evidence" value="ECO:0007669"/>
    <property type="project" value="UniProtKB-UniRule"/>
</dbReference>
<comment type="subcellular location">
    <subcellularLocation>
        <location evidence="1 12">Cytoplasm</location>
    </subcellularLocation>
</comment>
<comment type="catalytic activity">
    <reaction evidence="11 12">
        <text>tRNA(Ser) + L-serine + ATP = L-seryl-tRNA(Ser) + AMP + diphosphate + H(+)</text>
        <dbReference type="Rhea" id="RHEA:12292"/>
        <dbReference type="Rhea" id="RHEA-COMP:9669"/>
        <dbReference type="Rhea" id="RHEA-COMP:9703"/>
        <dbReference type="ChEBI" id="CHEBI:15378"/>
        <dbReference type="ChEBI" id="CHEBI:30616"/>
        <dbReference type="ChEBI" id="CHEBI:33019"/>
        <dbReference type="ChEBI" id="CHEBI:33384"/>
        <dbReference type="ChEBI" id="CHEBI:78442"/>
        <dbReference type="ChEBI" id="CHEBI:78533"/>
        <dbReference type="ChEBI" id="CHEBI:456215"/>
        <dbReference type="EC" id="6.1.1.11"/>
    </reaction>
</comment>
<evidence type="ECO:0000256" key="12">
    <source>
        <dbReference type="HAMAP-Rule" id="MF_00176"/>
    </source>
</evidence>
<feature type="binding site" evidence="12 14">
    <location>
        <begin position="349"/>
        <end position="352"/>
    </location>
    <ligand>
        <name>ATP</name>
        <dbReference type="ChEBI" id="CHEBI:30616"/>
    </ligand>
</feature>
<dbReference type="CDD" id="cd00770">
    <property type="entry name" value="SerRS_core"/>
    <property type="match status" value="1"/>
</dbReference>
<evidence type="ECO:0000256" key="14">
    <source>
        <dbReference type="PIRSR" id="PIRSR001529-2"/>
    </source>
</evidence>
<dbReference type="GO" id="GO:0005524">
    <property type="term" value="F:ATP binding"/>
    <property type="evidence" value="ECO:0007669"/>
    <property type="project" value="UniProtKB-UniRule"/>
</dbReference>
<dbReference type="Proteomes" id="UP000092691">
    <property type="component" value="Chromosome"/>
</dbReference>
<evidence type="ECO:0000256" key="6">
    <source>
        <dbReference type="ARBA" id="ARBA00022741"/>
    </source>
</evidence>
<evidence type="ECO:0000313" key="16">
    <source>
        <dbReference type="EMBL" id="ANP85273.1"/>
    </source>
</evidence>
<feature type="binding site" evidence="12">
    <location>
        <position position="385"/>
    </location>
    <ligand>
        <name>L-serine</name>
        <dbReference type="ChEBI" id="CHEBI:33384"/>
    </ligand>
</feature>
<feature type="binding site" evidence="12 13">
    <location>
        <position position="285"/>
    </location>
    <ligand>
        <name>L-serine</name>
        <dbReference type="ChEBI" id="CHEBI:33384"/>
    </ligand>
</feature>
<organism evidence="16 17">
    <name type="scientific">Rhizobium leguminosarum</name>
    <dbReference type="NCBI Taxonomy" id="384"/>
    <lineage>
        <taxon>Bacteria</taxon>
        <taxon>Pseudomonadati</taxon>
        <taxon>Pseudomonadota</taxon>
        <taxon>Alphaproteobacteria</taxon>
        <taxon>Hyphomicrobiales</taxon>
        <taxon>Rhizobiaceae</taxon>
        <taxon>Rhizobium/Agrobacterium group</taxon>
        <taxon>Rhizobium</taxon>
    </lineage>
</organism>
<proteinExistence type="inferred from homology"/>
<dbReference type="NCBIfam" id="TIGR00414">
    <property type="entry name" value="serS"/>
    <property type="match status" value="1"/>
</dbReference>
<dbReference type="Pfam" id="PF02403">
    <property type="entry name" value="Seryl_tRNA_N"/>
    <property type="match status" value="1"/>
</dbReference>
<keyword evidence="7 12" id="KW-0067">ATP-binding</keyword>
<feature type="binding site" evidence="12 14">
    <location>
        <begin position="262"/>
        <end position="264"/>
    </location>
    <ligand>
        <name>ATP</name>
        <dbReference type="ChEBI" id="CHEBI:30616"/>
    </ligand>
</feature>
<dbReference type="SUPFAM" id="SSF55681">
    <property type="entry name" value="Class II aaRS and biotin synthetases"/>
    <property type="match status" value="1"/>
</dbReference>
<evidence type="ECO:0000256" key="13">
    <source>
        <dbReference type="PIRSR" id="PIRSR001529-1"/>
    </source>
</evidence>
<dbReference type="HAMAP" id="MF_00176">
    <property type="entry name" value="Ser_tRNA_synth_type1"/>
    <property type="match status" value="1"/>
</dbReference>
<comment type="domain">
    <text evidence="12">Consists of two distinct domains, a catalytic core and a N-terminal extension that is involved in tRNA binding.</text>
</comment>
<evidence type="ECO:0000256" key="7">
    <source>
        <dbReference type="ARBA" id="ARBA00022840"/>
    </source>
</evidence>
<dbReference type="InterPro" id="IPR002314">
    <property type="entry name" value="aa-tRNA-synt_IIb"/>
</dbReference>
<dbReference type="InterPro" id="IPR010978">
    <property type="entry name" value="tRNA-bd_arm"/>
</dbReference>
<evidence type="ECO:0000256" key="11">
    <source>
        <dbReference type="ARBA" id="ARBA00048823"/>
    </source>
</evidence>
<evidence type="ECO:0000256" key="9">
    <source>
        <dbReference type="ARBA" id="ARBA00023146"/>
    </source>
</evidence>
<dbReference type="Gene3D" id="1.10.287.40">
    <property type="entry name" value="Serine-tRNA synthetase, tRNA binding domain"/>
    <property type="match status" value="1"/>
</dbReference>
<comment type="pathway">
    <text evidence="2 12">Aminoacyl-tRNA biosynthesis; selenocysteinyl-tRNA(Sec) biosynthesis; L-seryl-tRNA(Sec) from L-serine and tRNA(Sec): step 1/1.</text>
</comment>
<comment type="catalytic activity">
    <reaction evidence="10 12">
        <text>tRNA(Sec) + L-serine + ATP = L-seryl-tRNA(Sec) + AMP + diphosphate + H(+)</text>
        <dbReference type="Rhea" id="RHEA:42580"/>
        <dbReference type="Rhea" id="RHEA-COMP:9742"/>
        <dbReference type="Rhea" id="RHEA-COMP:10128"/>
        <dbReference type="ChEBI" id="CHEBI:15378"/>
        <dbReference type="ChEBI" id="CHEBI:30616"/>
        <dbReference type="ChEBI" id="CHEBI:33019"/>
        <dbReference type="ChEBI" id="CHEBI:33384"/>
        <dbReference type="ChEBI" id="CHEBI:78442"/>
        <dbReference type="ChEBI" id="CHEBI:78533"/>
        <dbReference type="ChEBI" id="CHEBI:456215"/>
        <dbReference type="EC" id="6.1.1.11"/>
    </reaction>
</comment>
<protein>
    <recommendedName>
        <fullName evidence="12">Serine--tRNA ligase</fullName>
        <ecNumber evidence="12">6.1.1.11</ecNumber>
    </recommendedName>
    <alternativeName>
        <fullName evidence="12">Seryl-tRNA synthetase</fullName>
        <shortName evidence="12">SerRS</shortName>
    </alternativeName>
    <alternativeName>
        <fullName evidence="12">Seryl-tRNA(Ser/Sec) synthetase</fullName>
    </alternativeName>
</protein>
<feature type="binding site" evidence="13">
    <location>
        <position position="383"/>
    </location>
    <ligand>
        <name>L-serine</name>
        <dbReference type="ChEBI" id="CHEBI:33384"/>
    </ligand>
</feature>
<evidence type="ECO:0000256" key="4">
    <source>
        <dbReference type="ARBA" id="ARBA00022490"/>
    </source>
</evidence>
<dbReference type="InterPro" id="IPR045864">
    <property type="entry name" value="aa-tRNA-synth_II/BPL/LPL"/>
</dbReference>
<keyword evidence="5 12" id="KW-0436">Ligase</keyword>
<evidence type="ECO:0000256" key="3">
    <source>
        <dbReference type="ARBA" id="ARBA00010728"/>
    </source>
</evidence>
<feature type="domain" description="Aminoacyl-transfer RNA synthetases class-II family profile" evidence="15">
    <location>
        <begin position="173"/>
        <end position="410"/>
    </location>
</feature>
<evidence type="ECO:0000256" key="10">
    <source>
        <dbReference type="ARBA" id="ARBA00047929"/>
    </source>
</evidence>
<dbReference type="PANTHER" id="PTHR43697">
    <property type="entry name" value="SERYL-TRNA SYNTHETASE"/>
    <property type="match status" value="1"/>
</dbReference>
<evidence type="ECO:0000256" key="2">
    <source>
        <dbReference type="ARBA" id="ARBA00005045"/>
    </source>
</evidence>
<dbReference type="UniPathway" id="UPA00906">
    <property type="reaction ID" value="UER00895"/>
</dbReference>
<evidence type="ECO:0000256" key="8">
    <source>
        <dbReference type="ARBA" id="ARBA00022917"/>
    </source>
</evidence>
<keyword evidence="8 12" id="KW-0648">Protein biosynthesis</keyword>
<evidence type="ECO:0000313" key="17">
    <source>
        <dbReference type="Proteomes" id="UP000092691"/>
    </source>
</evidence>
<feature type="binding site" evidence="13">
    <location>
        <position position="262"/>
    </location>
    <ligand>
        <name>L-serine</name>
        <dbReference type="ChEBI" id="CHEBI:33384"/>
    </ligand>
</feature>
<dbReference type="InterPro" id="IPR042103">
    <property type="entry name" value="SerRS_1_N_sf"/>
</dbReference>
<sequence>MLDIKWIRENPEALDAALAKRGAEPLAQSLVALDEKRRSAVQKAQDLLSRRNLASKEIGAAMAQKNGELAEKLKAEVSELKTLLPAIEEEDRQLTAELNDALSRIPNIPFDDVPVGKDEHDNVVTRTVGEKPRWNHAPKEHFEIGEALGYMDFERAAKLSGSRFTVLTGPLARLERALGQFMIDLHTSEHGYTEVSSPLMVRDEAVYGTAQLPKFAEDLFRTTDGRWLIPTAEVTLTNLVREEILDQEKLPLRFTALTPSFRSEAGSAGRDTRGMLRQHQFWKCELVSITDAESAVAEHERMTACAEEVLKRLGLHFRTMTLCTGDMGFGARKTYDLEVWLPGQNAFREISSCSVCGDFQGRRMNARYRGKEDKSNRFVHTLNGSGTAVGRCLIAVLENYLNEDGSVTIPDVLLPYMGGLTKIERAA</sequence>
<reference evidence="16 17" key="1">
    <citation type="submission" date="2016-06" db="EMBL/GenBank/DDBJ databases">
        <title>Microsymbionts genomes from the relict species Vavilovia formosa.</title>
        <authorList>
            <person name="Chirak E."/>
            <person name="Kimeklis A."/>
            <person name="Andronov E."/>
        </authorList>
    </citation>
    <scope>NUCLEOTIDE SEQUENCE [LARGE SCALE GENOMIC DNA]</scope>
    <source>
        <strain evidence="16 17">Vaf10</strain>
    </source>
</reference>
<dbReference type="InterPro" id="IPR015866">
    <property type="entry name" value="Ser-tRNA-synth_1_N"/>
</dbReference>
<keyword evidence="4 12" id="KW-0963">Cytoplasm</keyword>
<comment type="subunit">
    <text evidence="12">Homodimer. The tRNA molecule binds across the dimer.</text>
</comment>
<feature type="binding site" evidence="12">
    <location>
        <begin position="231"/>
        <end position="233"/>
    </location>
    <ligand>
        <name>L-serine</name>
        <dbReference type="ChEBI" id="CHEBI:33384"/>
    </ligand>
</feature>
<evidence type="ECO:0000259" key="15">
    <source>
        <dbReference type="PROSITE" id="PS50862"/>
    </source>
</evidence>
<dbReference type="Pfam" id="PF00587">
    <property type="entry name" value="tRNA-synt_2b"/>
    <property type="match status" value="1"/>
</dbReference>
<dbReference type="PIRSF" id="PIRSF001529">
    <property type="entry name" value="Ser-tRNA-synth_IIa"/>
    <property type="match status" value="1"/>
</dbReference>
<dbReference type="Gene3D" id="3.30.930.10">
    <property type="entry name" value="Bira Bifunctional Protein, Domain 2"/>
    <property type="match status" value="1"/>
</dbReference>